<evidence type="ECO:0000259" key="3">
    <source>
        <dbReference type="Pfam" id="PF01494"/>
    </source>
</evidence>
<evidence type="ECO:0000313" key="4">
    <source>
        <dbReference type="EMBL" id="HIY66948.1"/>
    </source>
</evidence>
<organism evidence="4 5">
    <name type="scientific">Candidatus Agrococcus pullicola</name>
    <dbReference type="NCBI Taxonomy" id="2838429"/>
    <lineage>
        <taxon>Bacteria</taxon>
        <taxon>Bacillati</taxon>
        <taxon>Actinomycetota</taxon>
        <taxon>Actinomycetes</taxon>
        <taxon>Micrococcales</taxon>
        <taxon>Microbacteriaceae</taxon>
        <taxon>Agrococcus</taxon>
    </lineage>
</organism>
<comment type="caution">
    <text evidence="4">The sequence shown here is derived from an EMBL/GenBank/DDBJ whole genome shotgun (WGS) entry which is preliminary data.</text>
</comment>
<sequence length="375" mass="39945">MTQRATVVGAGIAGLTSAIALAESGYEAVVLDRAAGPSDAPLGLAITGNGLEALAAIGLRGEVERAGVTTRMGSILTDAGTTLMAKTQTGAGYIVGIREGTLLRILAERADDLGVETRRETLVRSDADLPETDLVVGADGLRSTVRRWIKPRVQPDYSGAACWFGISDALESTPEFVTSWVGRGTEAGILPLDNGAFWYISAIDRQRGPSTAGDDAAAAEAAQLGALFEAPLSAHISATTSGTVTRQPLFYLPTGLPRFTSTRTGMPTLLVGDAAHAMVPSLVQGANQTFEDAAVLRVLLRDEPDTETLFARFNEERVQRAQRMQVRSWRAIRWMQATHPVTGAIRNAVLKLTPTMAAEILTDWHGRWVSPDAPR</sequence>
<dbReference type="PANTHER" id="PTHR13789">
    <property type="entry name" value="MONOOXYGENASE"/>
    <property type="match status" value="1"/>
</dbReference>
<feature type="domain" description="FAD-binding" evidence="3">
    <location>
        <begin position="6"/>
        <end position="125"/>
    </location>
</feature>
<evidence type="ECO:0000256" key="1">
    <source>
        <dbReference type="ARBA" id="ARBA00023002"/>
    </source>
</evidence>
<proteinExistence type="predicted"/>
<dbReference type="InterPro" id="IPR002938">
    <property type="entry name" value="FAD-bd"/>
</dbReference>
<dbReference type="InterPro" id="IPR036188">
    <property type="entry name" value="FAD/NAD-bd_sf"/>
</dbReference>
<keyword evidence="1" id="KW-0560">Oxidoreductase</keyword>
<protein>
    <submittedName>
        <fullName evidence="4">FAD-dependent monooxygenase</fullName>
    </submittedName>
</protein>
<dbReference type="GO" id="GO:0071949">
    <property type="term" value="F:FAD binding"/>
    <property type="evidence" value="ECO:0007669"/>
    <property type="project" value="InterPro"/>
</dbReference>
<dbReference type="Gene3D" id="3.50.50.60">
    <property type="entry name" value="FAD/NAD(P)-binding domain"/>
    <property type="match status" value="1"/>
</dbReference>
<keyword evidence="2 4" id="KW-0503">Monooxygenase</keyword>
<dbReference type="PRINTS" id="PR00420">
    <property type="entry name" value="RNGMNOXGNASE"/>
</dbReference>
<gene>
    <name evidence="4" type="ORF">H9830_11810</name>
</gene>
<evidence type="ECO:0000313" key="5">
    <source>
        <dbReference type="Proteomes" id="UP000824005"/>
    </source>
</evidence>
<reference evidence="4" key="1">
    <citation type="journal article" date="2021" name="PeerJ">
        <title>Extensive microbial diversity within the chicken gut microbiome revealed by metagenomics and culture.</title>
        <authorList>
            <person name="Gilroy R."/>
            <person name="Ravi A."/>
            <person name="Getino M."/>
            <person name="Pursley I."/>
            <person name="Horton D.L."/>
            <person name="Alikhan N.F."/>
            <person name="Baker D."/>
            <person name="Gharbi K."/>
            <person name="Hall N."/>
            <person name="Watson M."/>
            <person name="Adriaenssens E.M."/>
            <person name="Foster-Nyarko E."/>
            <person name="Jarju S."/>
            <person name="Secka A."/>
            <person name="Antonio M."/>
            <person name="Oren A."/>
            <person name="Chaudhuri R.R."/>
            <person name="La Ragione R."/>
            <person name="Hildebrand F."/>
            <person name="Pallen M.J."/>
        </authorList>
    </citation>
    <scope>NUCLEOTIDE SEQUENCE</scope>
    <source>
        <strain evidence="4">ChiGjej1B1-98</strain>
    </source>
</reference>
<feature type="domain" description="FAD-binding" evidence="3">
    <location>
        <begin position="133"/>
        <end position="325"/>
    </location>
</feature>
<dbReference type="AlphaFoldDB" id="A0A9D2CAM6"/>
<dbReference type="PANTHER" id="PTHR13789:SF309">
    <property type="entry name" value="PUTATIVE (AFU_ORTHOLOGUE AFUA_6G14510)-RELATED"/>
    <property type="match status" value="1"/>
</dbReference>
<dbReference type="InterPro" id="IPR050493">
    <property type="entry name" value="FAD-dep_Monooxygenase_BioMet"/>
</dbReference>
<dbReference type="GO" id="GO:0004497">
    <property type="term" value="F:monooxygenase activity"/>
    <property type="evidence" value="ECO:0007669"/>
    <property type="project" value="UniProtKB-KW"/>
</dbReference>
<name>A0A9D2CAM6_9MICO</name>
<dbReference type="Proteomes" id="UP000824005">
    <property type="component" value="Unassembled WGS sequence"/>
</dbReference>
<accession>A0A9D2CAM6</accession>
<reference evidence="4" key="2">
    <citation type="submission" date="2021-04" db="EMBL/GenBank/DDBJ databases">
        <authorList>
            <person name="Gilroy R."/>
        </authorList>
    </citation>
    <scope>NUCLEOTIDE SEQUENCE</scope>
    <source>
        <strain evidence="4">ChiGjej1B1-98</strain>
    </source>
</reference>
<evidence type="ECO:0000256" key="2">
    <source>
        <dbReference type="ARBA" id="ARBA00023033"/>
    </source>
</evidence>
<dbReference type="EMBL" id="DXDC01000356">
    <property type="protein sequence ID" value="HIY66948.1"/>
    <property type="molecule type" value="Genomic_DNA"/>
</dbReference>
<dbReference type="Pfam" id="PF01494">
    <property type="entry name" value="FAD_binding_3"/>
    <property type="match status" value="2"/>
</dbReference>
<dbReference type="SUPFAM" id="SSF51905">
    <property type="entry name" value="FAD/NAD(P)-binding domain"/>
    <property type="match status" value="1"/>
</dbReference>